<dbReference type="GO" id="GO:0036157">
    <property type="term" value="C:outer dynein arm"/>
    <property type="evidence" value="ECO:0007669"/>
    <property type="project" value="TreeGrafter"/>
</dbReference>
<dbReference type="SUPFAM" id="SSF50978">
    <property type="entry name" value="WD40 repeat-like"/>
    <property type="match status" value="1"/>
</dbReference>
<feature type="region of interest" description="Disordered" evidence="12">
    <location>
        <begin position="588"/>
        <end position="708"/>
    </location>
</feature>
<dbReference type="SMART" id="SM00320">
    <property type="entry name" value="WD40"/>
    <property type="match status" value="4"/>
</dbReference>
<accession>A0A3M7KRR9</accession>
<comment type="subcellular location">
    <subcellularLocation>
        <location evidence="1">Cytoplasm</location>
        <location evidence="1">Cytoskeleton</location>
        <location evidence="1">Cilium axoneme</location>
    </subcellularLocation>
</comment>
<dbReference type="PANTHER" id="PTHR12442">
    <property type="entry name" value="DYNEIN INTERMEDIATE CHAIN"/>
    <property type="match status" value="1"/>
</dbReference>
<keyword evidence="8" id="KW-0969">Cilium</keyword>
<evidence type="ECO:0000256" key="7">
    <source>
        <dbReference type="ARBA" id="ARBA00023017"/>
    </source>
</evidence>
<dbReference type="GO" id="GO:0003341">
    <property type="term" value="P:cilium movement"/>
    <property type="evidence" value="ECO:0007669"/>
    <property type="project" value="TreeGrafter"/>
</dbReference>
<feature type="compositionally biased region" description="Low complexity" evidence="12">
    <location>
        <begin position="817"/>
        <end position="837"/>
    </location>
</feature>
<feature type="compositionally biased region" description="Polar residues" evidence="12">
    <location>
        <begin position="1367"/>
        <end position="1378"/>
    </location>
</feature>
<feature type="region of interest" description="Disordered" evidence="12">
    <location>
        <begin position="497"/>
        <end position="526"/>
    </location>
</feature>
<sequence length="1425" mass="146942">ISHQYIKQRKDFGRHPSFRNGPIQVFVDQRPDEELAALWVPVSHVTRGTQSGPSMSEHEVNTVVLQTVSQAVDATLGRWPKDVDPTDALQVARFRKKMEKDEDYIRCTVRLGAVVEELIKENNALDIYEEYFADVPPLAELDPPSIASLATLLPEGAGEPVVRLSWRPDAAACLAVAGASRVSLWDLDAGPPRVAAALLPPSAPLTALAHSPRDGATLCAGQANGQLLVFDARRGPGAAAATAPGRSRLAHLLWTQSKTGSEVMACTGEGSVEWWDVRALGTALETLPLRDPGFGARPSATVLEYSAAAGPTRFMVGTGQGTILAGNRRAKSQDDKITASFVGHHGHITALQRHPAFPKFFLSCGDWSARVWSEDVGHAVMATPYAPGYVTAGAWSPTRAGMALTLDGGGRLAAWDWVHRQDAPALEVPVSKHGLTALAFPPGTGHPSLVAVAAADGCTHLLQLCEGLVTQGSGEKAAMGAVLDRGNNREKHLEKAARDAKLRGRRAVGEDVGDQSLPTAAGSDDSLAASEFQEMEAEYLRLVGSPVDDTRHFDEESAGLAGGTMGVYTSAPSFQFKSADEQQHLRGQLPSLLPSPPKRAVPGRQPAPFGAPPPDHGSHPGSPWSGNPGQGWAPPSRHQEDERQVGAWAAPLSPSAAGGEEHWAPPGAAPQQYVGANHWPMAGQTAEPWGSPAAPSEGLFGKDVVPQPYDVAGEGEEVVGAAEGDWGAAPPGYSPGGWAGASSGAANAAAKPERPVGTEAARGAESKSEAPPKAEAAVVEDRPASGVSGGAASSEGTQPLPHKETPAEPETEVAGRAQPSKADPPSKAAAAAGTKPPSDGPSLEKIPAATHEALAKPPAAEFSPVVGAANKSLPIAAMEVPSKVDTPAKAVPAPSKESLSLEITPNASLAAPNATTPPPTTVTSNAGVAASNKTTLPPASSLNTTVPTPAKESPTSAVTSSASVAAQRNDMLPPVVRLNASAPAPAKGDPAPNATRSVEPLDPSTATRPSTADPDDNVASPAEQVNPMGVEEEEAVEQAPEAEREEEGATGRQPADVSAVGSGSGTSTGADDLCAKGEDTGDVGAAAGTDAPEDDSEEPLASAEEEDAHPAAASGEDLEVAKEAEEGDPEDAALEDGDHCEDAGAKTEEDTPSGDPSPSDDQNNSEHPGSEPEQAEYEQVKALGGGEEGEETAVDKLRSFKEWLGTRLTLPPLDWTAMAQAWAAPLLAGLSLLALLVGTLLYTSALTRRRVQMRVSELDFAEAPLTAGPSPSASLPRKDAGEDSPQASGLVAAASASLSTLLTSMLRGEGKDGADDEVESSSRGRRSSGVPRPRRGAHASGAAADEGPGGAAAPTPSRRRSTRAAVPQTSALSDTPSRNTRHSLRSRTTLLESEDEDEEVSAGQGRAAASKSGPRAASRLKRGAA</sequence>
<keyword evidence="9" id="KW-0505">Motor protein</keyword>
<keyword evidence="13" id="KW-0472">Membrane</keyword>
<evidence type="ECO:0000256" key="10">
    <source>
        <dbReference type="ARBA" id="ARBA00023212"/>
    </source>
</evidence>
<feature type="compositionally biased region" description="Low complexity" evidence="12">
    <location>
        <begin position="904"/>
        <end position="914"/>
    </location>
</feature>
<evidence type="ECO:0000256" key="1">
    <source>
        <dbReference type="ARBA" id="ARBA00004430"/>
    </source>
</evidence>
<keyword evidence="5" id="KW-0493">Microtubule</keyword>
<feature type="compositionally biased region" description="Low complexity" evidence="12">
    <location>
        <begin position="1055"/>
        <end position="1072"/>
    </location>
</feature>
<feature type="region of interest" description="Disordered" evidence="12">
    <location>
        <begin position="880"/>
        <end position="1176"/>
    </location>
</feature>
<proteinExistence type="inferred from homology"/>
<evidence type="ECO:0000256" key="4">
    <source>
        <dbReference type="ARBA" id="ARBA00022574"/>
    </source>
</evidence>
<evidence type="ECO:0000256" key="8">
    <source>
        <dbReference type="ARBA" id="ARBA00023069"/>
    </source>
</evidence>
<dbReference type="InterPro" id="IPR015943">
    <property type="entry name" value="WD40/YVTN_repeat-like_dom_sf"/>
</dbReference>
<dbReference type="GO" id="GO:0045503">
    <property type="term" value="F:dynein light chain binding"/>
    <property type="evidence" value="ECO:0007669"/>
    <property type="project" value="TreeGrafter"/>
</dbReference>
<evidence type="ECO:0000256" key="11">
    <source>
        <dbReference type="ARBA" id="ARBA00023273"/>
    </source>
</evidence>
<keyword evidence="3" id="KW-0963">Cytoplasm</keyword>
<feature type="compositionally biased region" description="Basic and acidic residues" evidence="12">
    <location>
        <begin position="1136"/>
        <end position="1149"/>
    </location>
</feature>
<dbReference type="GO" id="GO:0045504">
    <property type="term" value="F:dynein heavy chain binding"/>
    <property type="evidence" value="ECO:0007669"/>
    <property type="project" value="TreeGrafter"/>
</dbReference>
<feature type="compositionally biased region" description="Low complexity" evidence="12">
    <location>
        <begin position="784"/>
        <end position="796"/>
    </location>
</feature>
<dbReference type="GO" id="GO:0036158">
    <property type="term" value="P:outer dynein arm assembly"/>
    <property type="evidence" value="ECO:0007669"/>
    <property type="project" value="TreeGrafter"/>
</dbReference>
<feature type="compositionally biased region" description="Low complexity" evidence="12">
    <location>
        <begin position="740"/>
        <end position="750"/>
    </location>
</feature>
<feature type="compositionally biased region" description="Low complexity" evidence="12">
    <location>
        <begin position="955"/>
        <end position="966"/>
    </location>
</feature>
<comment type="similarity">
    <text evidence="2">Belongs to the dynein intermediate chain family.</text>
</comment>
<evidence type="ECO:0000256" key="9">
    <source>
        <dbReference type="ARBA" id="ARBA00023175"/>
    </source>
</evidence>
<reference evidence="15" key="1">
    <citation type="journal article" date="2018" name="Algal Res.">
        <title>Characterization of plant carbon substrate utilization by Auxenochlorella protothecoides.</title>
        <authorList>
            <person name="Vogler B.W."/>
            <person name="Starkenburg S.R."/>
            <person name="Sudasinghe N."/>
            <person name="Schambach J.Y."/>
            <person name="Rollin J.A."/>
            <person name="Pattathil S."/>
            <person name="Barry A.N."/>
        </authorList>
    </citation>
    <scope>NUCLEOTIDE SEQUENCE [LARGE SCALE GENOMIC DNA]</scope>
    <source>
        <strain evidence="15">UTEX 25</strain>
    </source>
</reference>
<feature type="transmembrane region" description="Helical" evidence="13">
    <location>
        <begin position="1222"/>
        <end position="1243"/>
    </location>
</feature>
<keyword evidence="4" id="KW-0853">WD repeat</keyword>
<keyword evidence="7" id="KW-0243">Dynein</keyword>
<feature type="compositionally biased region" description="Polar residues" evidence="12">
    <location>
        <begin position="931"/>
        <end position="947"/>
    </location>
</feature>
<dbReference type="PANTHER" id="PTHR12442:SF7">
    <property type="entry name" value="DYNEIN AXONEMAL INTERMEDIATE CHAIN 2"/>
    <property type="match status" value="1"/>
</dbReference>
<dbReference type="InterPro" id="IPR050687">
    <property type="entry name" value="Dynein_IC"/>
</dbReference>
<protein>
    <submittedName>
        <fullName evidence="14">Uncharacterized protein</fullName>
    </submittedName>
</protein>
<feature type="compositionally biased region" description="Acidic residues" evidence="12">
    <location>
        <begin position="1125"/>
        <end position="1135"/>
    </location>
</feature>
<feature type="compositionally biased region" description="Low complexity" evidence="12">
    <location>
        <begin position="1339"/>
        <end position="1356"/>
    </location>
</feature>
<keyword evidence="10" id="KW-0206">Cytoskeleton</keyword>
<dbReference type="Gene3D" id="2.130.10.10">
    <property type="entry name" value="YVTN repeat-like/Quinoprotein amine dehydrogenase"/>
    <property type="match status" value="2"/>
</dbReference>
<evidence type="ECO:0000256" key="5">
    <source>
        <dbReference type="ARBA" id="ARBA00022701"/>
    </source>
</evidence>
<dbReference type="Proteomes" id="UP000279271">
    <property type="component" value="Unassembled WGS sequence"/>
</dbReference>
<evidence type="ECO:0000256" key="13">
    <source>
        <dbReference type="SAM" id="Phobius"/>
    </source>
</evidence>
<feature type="non-terminal residue" evidence="14">
    <location>
        <position position="1"/>
    </location>
</feature>
<name>A0A3M7KRR9_AUXPR</name>
<feature type="compositionally biased region" description="Acidic residues" evidence="12">
    <location>
        <begin position="1091"/>
        <end position="1107"/>
    </location>
</feature>
<keyword evidence="11" id="KW-0966">Cell projection</keyword>
<evidence type="ECO:0000256" key="12">
    <source>
        <dbReference type="SAM" id="MobiDB-lite"/>
    </source>
</evidence>
<feature type="compositionally biased region" description="Basic and acidic residues" evidence="12">
    <location>
        <begin position="751"/>
        <end position="772"/>
    </location>
</feature>
<evidence type="ECO:0000313" key="14">
    <source>
        <dbReference type="EMBL" id="RMZ53218.1"/>
    </source>
</evidence>
<feature type="region of interest" description="Disordered" evidence="12">
    <location>
        <begin position="1264"/>
        <end position="1290"/>
    </location>
</feature>
<evidence type="ECO:0000256" key="3">
    <source>
        <dbReference type="ARBA" id="ARBA00022490"/>
    </source>
</evidence>
<dbReference type="EMBL" id="QOKY01000199">
    <property type="protein sequence ID" value="RMZ53218.1"/>
    <property type="molecule type" value="Genomic_DNA"/>
</dbReference>
<feature type="region of interest" description="Disordered" evidence="12">
    <location>
        <begin position="1307"/>
        <end position="1425"/>
    </location>
</feature>
<comment type="caution">
    <text evidence="14">The sequence shown here is derived from an EMBL/GenBank/DDBJ whole genome shotgun (WGS) entry which is preliminary data.</text>
</comment>
<keyword evidence="13" id="KW-0812">Transmembrane</keyword>
<dbReference type="InterPro" id="IPR036322">
    <property type="entry name" value="WD40_repeat_dom_sf"/>
</dbReference>
<keyword evidence="6" id="KW-0677">Repeat</keyword>
<evidence type="ECO:0000256" key="6">
    <source>
        <dbReference type="ARBA" id="ARBA00022737"/>
    </source>
</evidence>
<keyword evidence="13" id="KW-1133">Transmembrane helix</keyword>
<evidence type="ECO:0000313" key="15">
    <source>
        <dbReference type="Proteomes" id="UP000279271"/>
    </source>
</evidence>
<feature type="region of interest" description="Disordered" evidence="12">
    <location>
        <begin position="723"/>
        <end position="863"/>
    </location>
</feature>
<dbReference type="GO" id="GO:0005874">
    <property type="term" value="C:microtubule"/>
    <property type="evidence" value="ECO:0007669"/>
    <property type="project" value="UniProtKB-KW"/>
</dbReference>
<evidence type="ECO:0000256" key="2">
    <source>
        <dbReference type="ARBA" id="ARBA00011059"/>
    </source>
</evidence>
<dbReference type="InterPro" id="IPR001680">
    <property type="entry name" value="WD40_rpt"/>
</dbReference>
<organism evidence="14 15">
    <name type="scientific">Auxenochlorella protothecoides</name>
    <name type="common">Green microalga</name>
    <name type="synonym">Chlorella protothecoides</name>
    <dbReference type="NCBI Taxonomy" id="3075"/>
    <lineage>
        <taxon>Eukaryota</taxon>
        <taxon>Viridiplantae</taxon>
        <taxon>Chlorophyta</taxon>
        <taxon>core chlorophytes</taxon>
        <taxon>Trebouxiophyceae</taxon>
        <taxon>Chlorellales</taxon>
        <taxon>Chlorellaceae</taxon>
        <taxon>Auxenochlorella</taxon>
    </lineage>
</organism>
<gene>
    <name evidence="14" type="ORF">APUTEX25_005207</name>
</gene>